<comment type="caution">
    <text evidence="2">The sequence shown here is derived from an EMBL/GenBank/DDBJ whole genome shotgun (WGS) entry which is preliminary data.</text>
</comment>
<dbReference type="InterPro" id="IPR036397">
    <property type="entry name" value="RNaseH_sf"/>
</dbReference>
<dbReference type="InterPro" id="IPR012337">
    <property type="entry name" value="RNaseH-like_sf"/>
</dbReference>
<dbReference type="Gene3D" id="3.30.420.10">
    <property type="entry name" value="Ribonuclease H-like superfamily/Ribonuclease H"/>
    <property type="match status" value="1"/>
</dbReference>
<name>A0ABS9L2H8_9MICC</name>
<keyword evidence="3" id="KW-1185">Reference proteome</keyword>
<accession>A0ABS9L2H8</accession>
<protein>
    <recommendedName>
        <fullName evidence="1">RNase H type-1 domain-containing protein</fullName>
    </recommendedName>
</protein>
<dbReference type="Pfam" id="PF00075">
    <property type="entry name" value="RNase_H"/>
    <property type="match status" value="1"/>
</dbReference>
<dbReference type="RefSeq" id="WP_237817948.1">
    <property type="nucleotide sequence ID" value="NZ_JAKLTQ010000001.1"/>
</dbReference>
<evidence type="ECO:0000259" key="1">
    <source>
        <dbReference type="PROSITE" id="PS50879"/>
    </source>
</evidence>
<dbReference type="InterPro" id="IPR002156">
    <property type="entry name" value="RNaseH_domain"/>
</dbReference>
<evidence type="ECO:0000313" key="2">
    <source>
        <dbReference type="EMBL" id="MCG2620866.1"/>
    </source>
</evidence>
<dbReference type="Proteomes" id="UP001165368">
    <property type="component" value="Unassembled WGS sequence"/>
</dbReference>
<dbReference type="EMBL" id="JAKLTQ010000001">
    <property type="protein sequence ID" value="MCG2620866.1"/>
    <property type="molecule type" value="Genomic_DNA"/>
</dbReference>
<dbReference type="SUPFAM" id="SSF53098">
    <property type="entry name" value="Ribonuclease H-like"/>
    <property type="match status" value="1"/>
</dbReference>
<proteinExistence type="predicted"/>
<evidence type="ECO:0000313" key="3">
    <source>
        <dbReference type="Proteomes" id="UP001165368"/>
    </source>
</evidence>
<reference evidence="2" key="1">
    <citation type="submission" date="2022-01" db="EMBL/GenBank/DDBJ databases">
        <authorList>
            <person name="Jo J.-H."/>
            <person name="Im W.-T."/>
        </authorList>
    </citation>
    <scope>NUCLEOTIDE SEQUENCE</scope>
    <source>
        <strain evidence="2">I2-34</strain>
    </source>
</reference>
<sequence length="308" mass="33038">MSFPVPVPPVRRFISAADEVAGRNGVSIRIDHRRGHYFWAVARNLGPAVVALRSGCLAEAEVTARPNVVLQQVQAAVLELSGHGVIEIFCDDENEAQRLRDFGLAVSRHYPPAPAIAAMEELVAARLESLYTNLEIATDASRGNLTRWVGHGWVLDFGGTIAPVLGCKAIEGGSVLEGELRAIRLALAAARATYAGALDGRSAVIVRSDNQDAVRMLAHPGFEPASANLRCISEAKRILDFVRHGHVQFRWVKGHAGDPLNTAADRLAVLARRTKDAHLPPEVAAALRESVTADARNALRRSGVALAA</sequence>
<dbReference type="PROSITE" id="PS50879">
    <property type="entry name" value="RNASE_H_1"/>
    <property type="match status" value="1"/>
</dbReference>
<feature type="domain" description="RNase H type-1" evidence="1">
    <location>
        <begin position="130"/>
        <end position="273"/>
    </location>
</feature>
<gene>
    <name evidence="2" type="ORF">LVY72_02935</name>
</gene>
<organism evidence="2 3">
    <name type="scientific">Arthrobacter hankyongi</name>
    <dbReference type="NCBI Taxonomy" id="2904801"/>
    <lineage>
        <taxon>Bacteria</taxon>
        <taxon>Bacillati</taxon>
        <taxon>Actinomycetota</taxon>
        <taxon>Actinomycetes</taxon>
        <taxon>Micrococcales</taxon>
        <taxon>Micrococcaceae</taxon>
        <taxon>Arthrobacter</taxon>
    </lineage>
</organism>